<feature type="compositionally biased region" description="Basic residues" evidence="1">
    <location>
        <begin position="34"/>
        <end position="45"/>
    </location>
</feature>
<reference evidence="2 3" key="1">
    <citation type="journal article" date="2021" name="Plant Biotechnol. J.">
        <title>Multi-omics assisted identification of the key and species-specific regulatory components of drought-tolerant mechanisms in Gossypium stocksii.</title>
        <authorList>
            <person name="Yu D."/>
            <person name="Ke L."/>
            <person name="Zhang D."/>
            <person name="Wu Y."/>
            <person name="Sun Y."/>
            <person name="Mei J."/>
            <person name="Sun J."/>
            <person name="Sun Y."/>
        </authorList>
    </citation>
    <scope>NUCLEOTIDE SEQUENCE [LARGE SCALE GENOMIC DNA]</scope>
    <source>
        <strain evidence="3">cv. E1</strain>
        <tissue evidence="2">Leaf</tissue>
    </source>
</reference>
<evidence type="ECO:0000313" key="3">
    <source>
        <dbReference type="Proteomes" id="UP000828251"/>
    </source>
</evidence>
<feature type="region of interest" description="Disordered" evidence="1">
    <location>
        <begin position="34"/>
        <end position="61"/>
    </location>
</feature>
<proteinExistence type="predicted"/>
<gene>
    <name evidence="2" type="ORF">J1N35_011384</name>
</gene>
<accession>A0A9D3W2D2</accession>
<evidence type="ECO:0000256" key="1">
    <source>
        <dbReference type="SAM" id="MobiDB-lite"/>
    </source>
</evidence>
<sequence length="94" mass="10869">MKKLQSYELILNGGKLIQEKPEANLDVGHSFFKGKQKGKRKKKLTKSSVPPCVDTKKAKKTKDPEKIKSFFYNKKGHFKSNYNEYLDYLAKKGK</sequence>
<dbReference type="EMBL" id="JAIQCV010000004">
    <property type="protein sequence ID" value="KAH1107616.1"/>
    <property type="molecule type" value="Genomic_DNA"/>
</dbReference>
<evidence type="ECO:0000313" key="2">
    <source>
        <dbReference type="EMBL" id="KAH1107616.1"/>
    </source>
</evidence>
<name>A0A9D3W2D2_9ROSI</name>
<feature type="non-terminal residue" evidence="2">
    <location>
        <position position="94"/>
    </location>
</feature>
<keyword evidence="3" id="KW-1185">Reference proteome</keyword>
<dbReference type="AlphaFoldDB" id="A0A9D3W2D2"/>
<comment type="caution">
    <text evidence="2">The sequence shown here is derived from an EMBL/GenBank/DDBJ whole genome shotgun (WGS) entry which is preliminary data.</text>
</comment>
<dbReference type="Proteomes" id="UP000828251">
    <property type="component" value="Unassembled WGS sequence"/>
</dbReference>
<organism evidence="2 3">
    <name type="scientific">Gossypium stocksii</name>
    <dbReference type="NCBI Taxonomy" id="47602"/>
    <lineage>
        <taxon>Eukaryota</taxon>
        <taxon>Viridiplantae</taxon>
        <taxon>Streptophyta</taxon>
        <taxon>Embryophyta</taxon>
        <taxon>Tracheophyta</taxon>
        <taxon>Spermatophyta</taxon>
        <taxon>Magnoliopsida</taxon>
        <taxon>eudicotyledons</taxon>
        <taxon>Gunneridae</taxon>
        <taxon>Pentapetalae</taxon>
        <taxon>rosids</taxon>
        <taxon>malvids</taxon>
        <taxon>Malvales</taxon>
        <taxon>Malvaceae</taxon>
        <taxon>Malvoideae</taxon>
        <taxon>Gossypium</taxon>
    </lineage>
</organism>
<protein>
    <submittedName>
        <fullName evidence="2">Uncharacterized protein</fullName>
    </submittedName>
</protein>
<dbReference type="OrthoDB" id="1744507at2759"/>